<evidence type="ECO:0000256" key="6">
    <source>
        <dbReference type="ARBA" id="ARBA00023040"/>
    </source>
</evidence>
<evidence type="ECO:0000256" key="11">
    <source>
        <dbReference type="SAM" id="MobiDB-lite"/>
    </source>
</evidence>
<keyword evidence="4 12" id="KW-0812">Transmembrane</keyword>
<feature type="transmembrane region" description="Helical" evidence="12">
    <location>
        <begin position="229"/>
        <end position="253"/>
    </location>
</feature>
<evidence type="ECO:0000256" key="3">
    <source>
        <dbReference type="ARBA" id="ARBA00022475"/>
    </source>
</evidence>
<dbReference type="Gene3D" id="1.20.1070.10">
    <property type="entry name" value="Rhodopsin 7-helix transmembrane proteins"/>
    <property type="match status" value="1"/>
</dbReference>
<evidence type="ECO:0000256" key="1">
    <source>
        <dbReference type="ARBA" id="ARBA00004651"/>
    </source>
</evidence>
<evidence type="ECO:0000256" key="7">
    <source>
        <dbReference type="ARBA" id="ARBA00023136"/>
    </source>
</evidence>
<evidence type="ECO:0000256" key="12">
    <source>
        <dbReference type="SAM" id="Phobius"/>
    </source>
</evidence>
<feature type="domain" description="G-protein coupled receptors family 1 profile" evidence="13">
    <location>
        <begin position="70"/>
        <end position="339"/>
    </location>
</feature>
<keyword evidence="5 12" id="KW-1133">Transmembrane helix</keyword>
<keyword evidence="9" id="KW-0325">Glycoprotein</keyword>
<gene>
    <name evidence="14" type="ORF">OTU49_017072</name>
</gene>
<feature type="transmembrane region" description="Helical" evidence="12">
    <location>
        <begin position="279"/>
        <end position="299"/>
    </location>
</feature>
<keyword evidence="15" id="KW-1185">Reference proteome</keyword>
<dbReference type="GO" id="GO:0007189">
    <property type="term" value="P:adenylate cyclase-activating G protein-coupled receptor signaling pathway"/>
    <property type="evidence" value="ECO:0007669"/>
    <property type="project" value="TreeGrafter"/>
</dbReference>
<evidence type="ECO:0000256" key="9">
    <source>
        <dbReference type="ARBA" id="ARBA00023180"/>
    </source>
</evidence>
<dbReference type="InterPro" id="IPR017452">
    <property type="entry name" value="GPCR_Rhodpsn_7TM"/>
</dbReference>
<dbReference type="CDD" id="cd14981">
    <property type="entry name" value="7tmA_Prostanoid_R"/>
    <property type="match status" value="1"/>
</dbReference>
<evidence type="ECO:0000256" key="8">
    <source>
        <dbReference type="ARBA" id="ARBA00023170"/>
    </source>
</evidence>
<dbReference type="GO" id="GO:0005886">
    <property type="term" value="C:plasma membrane"/>
    <property type="evidence" value="ECO:0007669"/>
    <property type="project" value="UniProtKB-SubCell"/>
</dbReference>
<keyword evidence="6" id="KW-0297">G-protein coupled receptor</keyword>
<dbReference type="PANTHER" id="PTHR11866:SF16">
    <property type="entry name" value="PROSTAGLANDIN E2 RECEPTOR EP4 SUBTYPE-LIKE PROTEIN"/>
    <property type="match status" value="1"/>
</dbReference>
<feature type="transmembrane region" description="Helical" evidence="12">
    <location>
        <begin position="132"/>
        <end position="153"/>
    </location>
</feature>
<dbReference type="SUPFAM" id="SSF81321">
    <property type="entry name" value="Family A G protein-coupled receptor-like"/>
    <property type="match status" value="1"/>
</dbReference>
<dbReference type="Pfam" id="PF00001">
    <property type="entry name" value="7tm_1"/>
    <property type="match status" value="1"/>
</dbReference>
<dbReference type="AlphaFoldDB" id="A0AAW0XQ90"/>
<name>A0AAW0XQ90_CHEQU</name>
<keyword evidence="8" id="KW-0675">Receptor</keyword>
<feature type="transmembrane region" description="Helical" evidence="12">
    <location>
        <begin position="92"/>
        <end position="120"/>
    </location>
</feature>
<evidence type="ECO:0000313" key="14">
    <source>
        <dbReference type="EMBL" id="KAK8746537.1"/>
    </source>
</evidence>
<dbReference type="GO" id="GO:0007204">
    <property type="term" value="P:positive regulation of cytosolic calcium ion concentration"/>
    <property type="evidence" value="ECO:0007669"/>
    <property type="project" value="TreeGrafter"/>
</dbReference>
<evidence type="ECO:0000256" key="2">
    <source>
        <dbReference type="ARBA" id="ARBA00010663"/>
    </source>
</evidence>
<evidence type="ECO:0000313" key="15">
    <source>
        <dbReference type="Proteomes" id="UP001445076"/>
    </source>
</evidence>
<dbReference type="Proteomes" id="UP001445076">
    <property type="component" value="Unassembled WGS sequence"/>
</dbReference>
<dbReference type="PANTHER" id="PTHR11866">
    <property type="entry name" value="G-PROTEIN COUPLED RECEPTOR FAMILY 1 MEMBER"/>
    <property type="match status" value="1"/>
</dbReference>
<feature type="transmembrane region" description="Helical" evidence="12">
    <location>
        <begin position="174"/>
        <end position="194"/>
    </location>
</feature>
<proteinExistence type="inferred from homology"/>
<organism evidence="14 15">
    <name type="scientific">Cherax quadricarinatus</name>
    <name type="common">Australian red claw crayfish</name>
    <dbReference type="NCBI Taxonomy" id="27406"/>
    <lineage>
        <taxon>Eukaryota</taxon>
        <taxon>Metazoa</taxon>
        <taxon>Ecdysozoa</taxon>
        <taxon>Arthropoda</taxon>
        <taxon>Crustacea</taxon>
        <taxon>Multicrustacea</taxon>
        <taxon>Malacostraca</taxon>
        <taxon>Eumalacostraca</taxon>
        <taxon>Eucarida</taxon>
        <taxon>Decapoda</taxon>
        <taxon>Pleocyemata</taxon>
        <taxon>Astacidea</taxon>
        <taxon>Parastacoidea</taxon>
        <taxon>Parastacidae</taxon>
        <taxon>Cherax</taxon>
    </lineage>
</organism>
<feature type="transmembrane region" description="Helical" evidence="12">
    <location>
        <begin position="57"/>
        <end position="80"/>
    </location>
</feature>
<comment type="caution">
    <text evidence="14">The sequence shown here is derived from an EMBL/GenBank/DDBJ whole genome shotgun (WGS) entry which is preliminary data.</text>
</comment>
<evidence type="ECO:0000256" key="5">
    <source>
        <dbReference type="ARBA" id="ARBA00022989"/>
    </source>
</evidence>
<dbReference type="EMBL" id="JARKIK010000017">
    <property type="protein sequence ID" value="KAK8746537.1"/>
    <property type="molecule type" value="Genomic_DNA"/>
</dbReference>
<keyword evidence="7 12" id="KW-0472">Membrane</keyword>
<feature type="region of interest" description="Disordered" evidence="11">
    <location>
        <begin position="561"/>
        <end position="603"/>
    </location>
</feature>
<feature type="compositionally biased region" description="Polar residues" evidence="11">
    <location>
        <begin position="566"/>
        <end position="576"/>
    </location>
</feature>
<reference evidence="14 15" key="1">
    <citation type="journal article" date="2024" name="BMC Genomics">
        <title>Genome assembly of redclaw crayfish (Cherax quadricarinatus) provides insights into its immune adaptation and hypoxia tolerance.</title>
        <authorList>
            <person name="Liu Z."/>
            <person name="Zheng J."/>
            <person name="Li H."/>
            <person name="Fang K."/>
            <person name="Wang S."/>
            <person name="He J."/>
            <person name="Zhou D."/>
            <person name="Weng S."/>
            <person name="Chi M."/>
            <person name="Gu Z."/>
            <person name="He J."/>
            <person name="Li F."/>
            <person name="Wang M."/>
        </authorList>
    </citation>
    <scope>NUCLEOTIDE SEQUENCE [LARGE SCALE GENOMIC DNA]</scope>
    <source>
        <strain evidence="14">ZL_2023a</strain>
    </source>
</reference>
<comment type="similarity">
    <text evidence="2">Belongs to the G-protein coupled receptor 1 family.</text>
</comment>
<sequence length="603" mass="67107">MVSSSTSVPETMNLINLSLVAPKCKGDDDVYNSTDFTNTCEAGANCTTINPNPGATILSPILLSVTGVTGQVCALCYLYFSSSRRHNARTVFYVFLCTLIWTDFVGKMLTTPPAIISYAAGHFVGGKSMCNYHGFTMVLFSLLTHFTVSAMAVERLLGICHGYFYSRNVTPSRSRFLIVCIWVFCTVFSLLPLFNIGELFLQYPGTWCFANIHLCSATAPLRHRLYTTLLGVITITNLLLIVACNVIVVGSLLRMRVSRKLPSGLSQPHHTRNQSDHELQMVVVLVVITCVFVVSWAPLDIVIVSNQLWQHHQEAKDHMYELVAVRLASINQIVDPWMFRSRVWRCCRLALVGRRWSIMGRNRSISSFNFVSFLQGRRLSHTHSPTREQLPSLCKETSDRMEVATRPHTTKTTRVPSIQKSYYSDSGTGSYSGVEIPLIETPEGHFHTSEVPHGPKGTTLQHSLVKSLSVAIPIPLFTSEQYRVSECGREGPSCSQDAYNYHYSSLECPRGVLQALSRPVHRVASSPLAQDHLKSPFLTIQDGDMGGIVLRSNSWSCQGGEPSWPQYRTQSTQTLSLHHEPLSSPDGLRQPSVSGDVERSLLD</sequence>
<evidence type="ECO:0000256" key="10">
    <source>
        <dbReference type="ARBA" id="ARBA00023224"/>
    </source>
</evidence>
<evidence type="ECO:0000259" key="13">
    <source>
        <dbReference type="PROSITE" id="PS50262"/>
    </source>
</evidence>
<dbReference type="GO" id="GO:0004930">
    <property type="term" value="F:G protein-coupled receptor activity"/>
    <property type="evidence" value="ECO:0007669"/>
    <property type="project" value="UniProtKB-KW"/>
</dbReference>
<keyword evidence="10" id="KW-0807">Transducer</keyword>
<accession>A0AAW0XQ90</accession>
<dbReference type="InterPro" id="IPR008365">
    <property type="entry name" value="Prostanoid_rcpt"/>
</dbReference>
<protein>
    <recommendedName>
        <fullName evidence="13">G-protein coupled receptors family 1 profile domain-containing protein</fullName>
    </recommendedName>
</protein>
<dbReference type="InterPro" id="IPR000276">
    <property type="entry name" value="GPCR_Rhodpsn"/>
</dbReference>
<evidence type="ECO:0000256" key="4">
    <source>
        <dbReference type="ARBA" id="ARBA00022692"/>
    </source>
</evidence>
<keyword evidence="3" id="KW-1003">Cell membrane</keyword>
<comment type="subcellular location">
    <subcellularLocation>
        <location evidence="1">Cell membrane</location>
        <topology evidence="1">Multi-pass membrane protein</topology>
    </subcellularLocation>
</comment>
<dbReference type="PROSITE" id="PS50262">
    <property type="entry name" value="G_PROTEIN_RECEP_F1_2"/>
    <property type="match status" value="1"/>
</dbReference>